<dbReference type="SUPFAM" id="SSF52172">
    <property type="entry name" value="CheY-like"/>
    <property type="match status" value="1"/>
</dbReference>
<dbReference type="InterPro" id="IPR001789">
    <property type="entry name" value="Sig_transdc_resp-reg_receiver"/>
</dbReference>
<dbReference type="RefSeq" id="WP_169279048.1">
    <property type="nucleotide sequence ID" value="NZ_CP051680.1"/>
</dbReference>
<evidence type="ECO:0000256" key="3">
    <source>
        <dbReference type="ARBA" id="ARBA00022553"/>
    </source>
</evidence>
<dbReference type="Gene3D" id="3.40.50.2300">
    <property type="match status" value="1"/>
</dbReference>
<name>A0A7Z2VGR5_9BACL</name>
<dbReference type="PANTHER" id="PTHR42713:SF3">
    <property type="entry name" value="TRANSCRIPTIONAL REGULATORY PROTEIN HPTR"/>
    <property type="match status" value="1"/>
</dbReference>
<keyword evidence="4" id="KW-0902">Two-component regulatory system</keyword>
<evidence type="ECO:0000259" key="9">
    <source>
        <dbReference type="PROSITE" id="PS01124"/>
    </source>
</evidence>
<dbReference type="GO" id="GO:0005737">
    <property type="term" value="C:cytoplasm"/>
    <property type="evidence" value="ECO:0007669"/>
    <property type="project" value="UniProtKB-SubCell"/>
</dbReference>
<feature type="domain" description="HTH araC/xylS-type" evidence="9">
    <location>
        <begin position="426"/>
        <end position="524"/>
    </location>
</feature>
<organism evidence="11 12">
    <name type="scientific">Cohnella herbarum</name>
    <dbReference type="NCBI Taxonomy" id="2728023"/>
    <lineage>
        <taxon>Bacteria</taxon>
        <taxon>Bacillati</taxon>
        <taxon>Bacillota</taxon>
        <taxon>Bacilli</taxon>
        <taxon>Bacillales</taxon>
        <taxon>Paenibacillaceae</taxon>
        <taxon>Cohnella</taxon>
    </lineage>
</organism>
<dbReference type="Pfam" id="PF00072">
    <property type="entry name" value="Response_reg"/>
    <property type="match status" value="1"/>
</dbReference>
<dbReference type="InterPro" id="IPR051552">
    <property type="entry name" value="HptR"/>
</dbReference>
<feature type="domain" description="Response regulatory" evidence="10">
    <location>
        <begin position="2"/>
        <end position="119"/>
    </location>
</feature>
<dbReference type="InterPro" id="IPR018060">
    <property type="entry name" value="HTH_AraC"/>
</dbReference>
<dbReference type="SMART" id="SM00342">
    <property type="entry name" value="HTH_ARAC"/>
    <property type="match status" value="1"/>
</dbReference>
<feature type="modified residue" description="4-aspartylphosphate" evidence="8">
    <location>
        <position position="54"/>
    </location>
</feature>
<dbReference type="PROSITE" id="PS01124">
    <property type="entry name" value="HTH_ARAC_FAMILY_2"/>
    <property type="match status" value="1"/>
</dbReference>
<protein>
    <submittedName>
        <fullName evidence="11">Response regulator</fullName>
    </submittedName>
</protein>
<reference evidence="11 12" key="1">
    <citation type="submission" date="2020-04" db="EMBL/GenBank/DDBJ databases">
        <title>Genome sequencing of novel species.</title>
        <authorList>
            <person name="Heo J."/>
            <person name="Kim S.-J."/>
            <person name="Kim J.-S."/>
            <person name="Hong S.-B."/>
            <person name="Kwon S.-W."/>
        </authorList>
    </citation>
    <scope>NUCLEOTIDE SEQUENCE [LARGE SCALE GENOMIC DNA]</scope>
    <source>
        <strain evidence="11 12">MFER-1</strain>
    </source>
</reference>
<keyword evidence="12" id="KW-1185">Reference proteome</keyword>
<dbReference type="GO" id="GO:0000160">
    <property type="term" value="P:phosphorelay signal transduction system"/>
    <property type="evidence" value="ECO:0007669"/>
    <property type="project" value="UniProtKB-KW"/>
</dbReference>
<dbReference type="InterPro" id="IPR041522">
    <property type="entry name" value="CdaR_GGDEF"/>
</dbReference>
<evidence type="ECO:0000256" key="8">
    <source>
        <dbReference type="PROSITE-ProRule" id="PRU00169"/>
    </source>
</evidence>
<dbReference type="CDD" id="cd17536">
    <property type="entry name" value="REC_YesN-like"/>
    <property type="match status" value="1"/>
</dbReference>
<comment type="subcellular location">
    <subcellularLocation>
        <location evidence="1">Cytoplasm</location>
    </subcellularLocation>
</comment>
<dbReference type="InterPro" id="IPR018062">
    <property type="entry name" value="HTH_AraC-typ_CS"/>
</dbReference>
<evidence type="ECO:0000256" key="5">
    <source>
        <dbReference type="ARBA" id="ARBA00023015"/>
    </source>
</evidence>
<keyword evidence="7" id="KW-0804">Transcription</keyword>
<dbReference type="InterPro" id="IPR009057">
    <property type="entry name" value="Homeodomain-like_sf"/>
</dbReference>
<dbReference type="PROSITE" id="PS50110">
    <property type="entry name" value="RESPONSE_REGULATORY"/>
    <property type="match status" value="1"/>
</dbReference>
<dbReference type="Pfam" id="PF12833">
    <property type="entry name" value="HTH_18"/>
    <property type="match status" value="1"/>
</dbReference>
<dbReference type="GO" id="GO:0043565">
    <property type="term" value="F:sequence-specific DNA binding"/>
    <property type="evidence" value="ECO:0007669"/>
    <property type="project" value="InterPro"/>
</dbReference>
<evidence type="ECO:0000313" key="12">
    <source>
        <dbReference type="Proteomes" id="UP000502248"/>
    </source>
</evidence>
<dbReference type="GO" id="GO:0003700">
    <property type="term" value="F:DNA-binding transcription factor activity"/>
    <property type="evidence" value="ECO:0007669"/>
    <property type="project" value="InterPro"/>
</dbReference>
<keyword evidence="6" id="KW-0238">DNA-binding</keyword>
<dbReference type="AlphaFoldDB" id="A0A7Z2VGR5"/>
<keyword evidence="3 8" id="KW-0597">Phosphoprotein</keyword>
<evidence type="ECO:0000256" key="2">
    <source>
        <dbReference type="ARBA" id="ARBA00022490"/>
    </source>
</evidence>
<evidence type="ECO:0000256" key="7">
    <source>
        <dbReference type="ARBA" id="ARBA00023163"/>
    </source>
</evidence>
<proteinExistence type="predicted"/>
<gene>
    <name evidence="11" type="ORF">HH215_05870</name>
</gene>
<dbReference type="PANTHER" id="PTHR42713">
    <property type="entry name" value="HISTIDINE KINASE-RELATED"/>
    <property type="match status" value="1"/>
</dbReference>
<dbReference type="PROSITE" id="PS00041">
    <property type="entry name" value="HTH_ARAC_FAMILY_1"/>
    <property type="match status" value="1"/>
</dbReference>
<evidence type="ECO:0000256" key="6">
    <source>
        <dbReference type="ARBA" id="ARBA00023125"/>
    </source>
</evidence>
<dbReference type="SUPFAM" id="SSF46689">
    <property type="entry name" value="Homeodomain-like"/>
    <property type="match status" value="2"/>
</dbReference>
<dbReference type="KEGG" id="cheb:HH215_05870"/>
<dbReference type="Pfam" id="PF17853">
    <property type="entry name" value="GGDEF_2"/>
    <property type="match status" value="1"/>
</dbReference>
<sequence>MKLLIADDDRQIREGIKDGIDWFAIGIDEVITASNGLEALDIFAESLPEIVVTDVKMPGMDGLELLKRVKEIRPTTKVVILSGYNDFKYLKKAVQLDAVDYEMKPVRAINLIQLIKKIKEDIIREKVSEETFNKYRESYKDLFLDQLFSGQINDRLIIVEGLMKYYRFDAKGPLVCVSFELDRAADDLEKGHPAMDRLQEFLENRDLEAKSLAFRTKAGEIIALLKLETSSYLYYRHIIHDMKNRFTTWIREMAATHGVHASAGISAIGSASEFPVLLAQAHEALALKLYSAKSSVHDYEESTKLENLPIAGLLENEEFNSHIQFARYDGLSEMIGMDFDQITAERKYSRRSLLAYCKSLIQLLAISSSEPSAELSEFLWSKSERLEESSSFHDVGDYRDFVLSVYKEACDQFLRTKNANLSAIIVRAEDYIRKHYAQEISVERVAEYVGKTPNYFSHLFKKEMGVSFREFVNRLRISKAKDRIYHSNDRIYEISEQVGFSDYAYFTQVFRKLEGCPPTALRKKPAEGTKE</sequence>
<dbReference type="Proteomes" id="UP000502248">
    <property type="component" value="Chromosome"/>
</dbReference>
<accession>A0A7Z2VGR5</accession>
<evidence type="ECO:0000313" key="11">
    <source>
        <dbReference type="EMBL" id="QJD82752.1"/>
    </source>
</evidence>
<keyword evidence="5" id="KW-0805">Transcription regulation</keyword>
<dbReference type="Gene3D" id="1.10.10.60">
    <property type="entry name" value="Homeodomain-like"/>
    <property type="match status" value="2"/>
</dbReference>
<evidence type="ECO:0000256" key="1">
    <source>
        <dbReference type="ARBA" id="ARBA00004496"/>
    </source>
</evidence>
<dbReference type="InterPro" id="IPR011006">
    <property type="entry name" value="CheY-like_superfamily"/>
</dbReference>
<dbReference type="SMART" id="SM00448">
    <property type="entry name" value="REC"/>
    <property type="match status" value="1"/>
</dbReference>
<dbReference type="EMBL" id="CP051680">
    <property type="protein sequence ID" value="QJD82752.1"/>
    <property type="molecule type" value="Genomic_DNA"/>
</dbReference>
<evidence type="ECO:0000256" key="4">
    <source>
        <dbReference type="ARBA" id="ARBA00023012"/>
    </source>
</evidence>
<evidence type="ECO:0000259" key="10">
    <source>
        <dbReference type="PROSITE" id="PS50110"/>
    </source>
</evidence>
<keyword evidence="2" id="KW-0963">Cytoplasm</keyword>